<evidence type="ECO:0000313" key="2">
    <source>
        <dbReference type="Proteomes" id="UP000499080"/>
    </source>
</evidence>
<dbReference type="EMBL" id="BGPR01001476">
    <property type="protein sequence ID" value="GBM54860.1"/>
    <property type="molecule type" value="Genomic_DNA"/>
</dbReference>
<name>A0A4Y2GMJ0_ARAVE</name>
<gene>
    <name evidence="1" type="ORF">AVEN_3845_1</name>
</gene>
<comment type="caution">
    <text evidence="1">The sequence shown here is derived from an EMBL/GenBank/DDBJ whole genome shotgun (WGS) entry which is preliminary data.</text>
</comment>
<accession>A0A4Y2GMJ0</accession>
<proteinExistence type="predicted"/>
<sequence length="86" mass="9726">MPCVRRDLRSISSFLFHAYTPGLLSKPLSPSRCKFRVFVSDDIDEELRTATSPEHHVRPSADRLIIRSTSKRLISEGFSLAFCVSS</sequence>
<keyword evidence="2" id="KW-1185">Reference proteome</keyword>
<dbReference type="AlphaFoldDB" id="A0A4Y2GMJ0"/>
<organism evidence="1 2">
    <name type="scientific">Araneus ventricosus</name>
    <name type="common">Orbweaver spider</name>
    <name type="synonym">Epeira ventricosa</name>
    <dbReference type="NCBI Taxonomy" id="182803"/>
    <lineage>
        <taxon>Eukaryota</taxon>
        <taxon>Metazoa</taxon>
        <taxon>Ecdysozoa</taxon>
        <taxon>Arthropoda</taxon>
        <taxon>Chelicerata</taxon>
        <taxon>Arachnida</taxon>
        <taxon>Araneae</taxon>
        <taxon>Araneomorphae</taxon>
        <taxon>Entelegynae</taxon>
        <taxon>Araneoidea</taxon>
        <taxon>Araneidae</taxon>
        <taxon>Araneus</taxon>
    </lineage>
</organism>
<protein>
    <submittedName>
        <fullName evidence="1">Uncharacterized protein</fullName>
    </submittedName>
</protein>
<reference evidence="1 2" key="1">
    <citation type="journal article" date="2019" name="Sci. Rep.">
        <title>Orb-weaving spider Araneus ventricosus genome elucidates the spidroin gene catalogue.</title>
        <authorList>
            <person name="Kono N."/>
            <person name="Nakamura H."/>
            <person name="Ohtoshi R."/>
            <person name="Moran D.A.P."/>
            <person name="Shinohara A."/>
            <person name="Yoshida Y."/>
            <person name="Fujiwara M."/>
            <person name="Mori M."/>
            <person name="Tomita M."/>
            <person name="Arakawa K."/>
        </authorList>
    </citation>
    <scope>NUCLEOTIDE SEQUENCE [LARGE SCALE GENOMIC DNA]</scope>
</reference>
<dbReference type="Proteomes" id="UP000499080">
    <property type="component" value="Unassembled WGS sequence"/>
</dbReference>
<evidence type="ECO:0000313" key="1">
    <source>
        <dbReference type="EMBL" id="GBM54860.1"/>
    </source>
</evidence>